<keyword evidence="2" id="KW-1185">Reference proteome</keyword>
<accession>A0ABU9KZB1</accession>
<dbReference type="EMBL" id="JBCDNA010000001">
    <property type="protein sequence ID" value="MEL4454724.1"/>
    <property type="molecule type" value="Genomic_DNA"/>
</dbReference>
<protein>
    <submittedName>
        <fullName evidence="1">Uncharacterized protein</fullName>
    </submittedName>
</protein>
<sequence>MYSIIDACEFKKVPVSVGLTDNDMIMLLHDEDFDDVAMYLAGANQLMEVY</sequence>
<proteinExistence type="predicted"/>
<comment type="caution">
    <text evidence="1">The sequence shown here is derived from an EMBL/GenBank/DDBJ whole genome shotgun (WGS) entry which is preliminary data.</text>
</comment>
<evidence type="ECO:0000313" key="2">
    <source>
        <dbReference type="Proteomes" id="UP001474120"/>
    </source>
</evidence>
<dbReference type="Proteomes" id="UP001474120">
    <property type="component" value="Unassembled WGS sequence"/>
</dbReference>
<organism evidence="1 2">
    <name type="scientific">Lutimonas vermicola</name>
    <dbReference type="NCBI Taxonomy" id="414288"/>
    <lineage>
        <taxon>Bacteria</taxon>
        <taxon>Pseudomonadati</taxon>
        <taxon>Bacteroidota</taxon>
        <taxon>Flavobacteriia</taxon>
        <taxon>Flavobacteriales</taxon>
        <taxon>Flavobacteriaceae</taxon>
        <taxon>Lutimonas</taxon>
    </lineage>
</organism>
<gene>
    <name evidence="1" type="ORF">AABB81_02370</name>
</gene>
<evidence type="ECO:0000313" key="1">
    <source>
        <dbReference type="EMBL" id="MEL4454724.1"/>
    </source>
</evidence>
<reference evidence="1 2" key="1">
    <citation type="submission" date="2024-04" db="EMBL/GenBank/DDBJ databases">
        <title>whole genome sequencing of Lutimonas vermicola strain IMCC1616.</title>
        <authorList>
            <person name="Bae S.S."/>
        </authorList>
    </citation>
    <scope>NUCLEOTIDE SEQUENCE [LARGE SCALE GENOMIC DNA]</scope>
    <source>
        <strain evidence="1 2">IMCC1616</strain>
    </source>
</reference>
<dbReference type="RefSeq" id="WP_342158342.1">
    <property type="nucleotide sequence ID" value="NZ_JBCDNA010000001.1"/>
</dbReference>
<name>A0ABU9KZB1_9FLAO</name>